<dbReference type="RefSeq" id="WP_122116118.1">
    <property type="nucleotide sequence ID" value="NZ_CACRUV010000014.1"/>
</dbReference>
<gene>
    <name evidence="3" type="ORF">DW828_12570</name>
    <name evidence="2" type="ORF">GMD66_10640</name>
</gene>
<reference evidence="3 4" key="1">
    <citation type="submission" date="2018-08" db="EMBL/GenBank/DDBJ databases">
        <title>A genome reference for cultivated species of the human gut microbiota.</title>
        <authorList>
            <person name="Zou Y."/>
            <person name="Xue W."/>
            <person name="Luo G."/>
        </authorList>
    </citation>
    <scope>NUCLEOTIDE SEQUENCE [LARGE SCALE GENOMIC DNA]</scope>
    <source>
        <strain evidence="3 4">AM34-17</strain>
    </source>
</reference>
<dbReference type="InterPro" id="IPR025190">
    <property type="entry name" value="DUF4122"/>
</dbReference>
<dbReference type="Proteomes" id="UP000286260">
    <property type="component" value="Unassembled WGS sequence"/>
</dbReference>
<protein>
    <submittedName>
        <fullName evidence="3">DUF4122 domain-containing protein</fullName>
    </submittedName>
</protein>
<feature type="region of interest" description="Disordered" evidence="1">
    <location>
        <begin position="195"/>
        <end position="221"/>
    </location>
</feature>
<proteinExistence type="predicted"/>
<evidence type="ECO:0000313" key="4">
    <source>
        <dbReference type="Proteomes" id="UP000286260"/>
    </source>
</evidence>
<dbReference type="EMBL" id="QSII01000017">
    <property type="protein sequence ID" value="RHC83556.1"/>
    <property type="molecule type" value="Genomic_DNA"/>
</dbReference>
<evidence type="ECO:0000313" key="3">
    <source>
        <dbReference type="EMBL" id="RHC83556.1"/>
    </source>
</evidence>
<evidence type="ECO:0000313" key="2">
    <source>
        <dbReference type="EMBL" id="MTU29652.1"/>
    </source>
</evidence>
<dbReference type="Pfam" id="PF13498">
    <property type="entry name" value="DUF4122"/>
    <property type="match status" value="1"/>
</dbReference>
<evidence type="ECO:0000313" key="5">
    <source>
        <dbReference type="Proteomes" id="UP000437446"/>
    </source>
</evidence>
<organism evidence="3 4">
    <name type="scientific">Parabacteroides merdae</name>
    <dbReference type="NCBI Taxonomy" id="46503"/>
    <lineage>
        <taxon>Bacteria</taxon>
        <taxon>Pseudomonadati</taxon>
        <taxon>Bacteroidota</taxon>
        <taxon>Bacteroidia</taxon>
        <taxon>Bacteroidales</taxon>
        <taxon>Tannerellaceae</taxon>
        <taxon>Parabacteroides</taxon>
    </lineage>
</organism>
<comment type="caution">
    <text evidence="3">The sequence shown here is derived from an EMBL/GenBank/DDBJ whole genome shotgun (WGS) entry which is preliminary data.</text>
</comment>
<sequence>MERLVYLSVRVGCAAYLLYKVWEQKKKVRELCDLLYTPAKREQMISMSPEPADEKEVMGKTRFVYLDENAGKTAAPYMSQPLEQGTDYIGEDEEIREEDVECLLPLEEMELLRKEQEELDSALPETEVITQAVTLEEFSLVGDVLMRVNGADQDADKRSSAARTLFAIRNTSLFDLFISQVGNEEAVNKLLEENLDEDGNPRPLKKGGKRNNGGVDWRELV</sequence>
<reference evidence="2 5" key="2">
    <citation type="journal article" date="2019" name="Nat. Med.">
        <title>A library of human gut bacterial isolates paired with longitudinal multiomics data enables mechanistic microbiome research.</title>
        <authorList>
            <person name="Poyet M."/>
            <person name="Groussin M."/>
            <person name="Gibbons S.M."/>
            <person name="Avila-Pacheco J."/>
            <person name="Jiang X."/>
            <person name="Kearney S.M."/>
            <person name="Perrotta A.R."/>
            <person name="Berdy B."/>
            <person name="Zhao S."/>
            <person name="Lieberman T.D."/>
            <person name="Swanson P.K."/>
            <person name="Smith M."/>
            <person name="Roesemann S."/>
            <person name="Alexander J.E."/>
            <person name="Rich S.A."/>
            <person name="Livny J."/>
            <person name="Vlamakis H."/>
            <person name="Clish C."/>
            <person name="Bullock K."/>
            <person name="Deik A."/>
            <person name="Scott J."/>
            <person name="Pierce K.A."/>
            <person name="Xavier R.J."/>
            <person name="Alm E.J."/>
        </authorList>
    </citation>
    <scope>NUCLEOTIDE SEQUENCE [LARGE SCALE GENOMIC DNA]</scope>
    <source>
        <strain evidence="2 5">BIOML-A25</strain>
    </source>
</reference>
<dbReference type="EMBL" id="WNCR01000004">
    <property type="protein sequence ID" value="MTU29652.1"/>
    <property type="molecule type" value="Genomic_DNA"/>
</dbReference>
<name>A0A3E4ZP51_9BACT</name>
<dbReference type="STRING" id="46503.ERS852463_02882"/>
<evidence type="ECO:0000256" key="1">
    <source>
        <dbReference type="SAM" id="MobiDB-lite"/>
    </source>
</evidence>
<accession>A0A3E4ZP51</accession>
<dbReference type="Proteomes" id="UP000437446">
    <property type="component" value="Unassembled WGS sequence"/>
</dbReference>
<dbReference type="AlphaFoldDB" id="A0A3E4ZP51"/>